<feature type="binding site" evidence="1">
    <location>
        <position position="222"/>
    </location>
    <ligand>
        <name>Zn(2+)</name>
        <dbReference type="ChEBI" id="CHEBI:29105"/>
    </ligand>
</feature>
<dbReference type="SMART" id="SM01388">
    <property type="entry name" value="Mob1_phocein"/>
    <property type="match status" value="1"/>
</dbReference>
<feature type="region of interest" description="Disordered" evidence="2">
    <location>
        <begin position="55"/>
        <end position="82"/>
    </location>
</feature>
<sequence>MMTISHRSTEIQAPQSSSYHSRHIRPRHSSSDNNDDGCCLLKSFISNMLAFATRSSRHRKPDAKEIRNPPGASLKKTGASLSQVKKKAPSSELCVADSFDDQMLDRLTAIPYGMERNEWLATNTLALFEHVNALCGTITELCTAENCPVMSYPGTSKAYWTDDRGKRHQYSAQQYIDCVMTFCERSRKNESLFPTKYGYGFEPHFEVHCRRMIRLLWHCCGHLYTKHWDDLATLNLRPQCSLVLAHITRIAKMFALLDSKELAILNNTVHLVRPPYLQEPPAKRGGGTVVNYDVAEGNFSRWRVPASKSGSWGGHPTPTIFSCKPYSQTC</sequence>
<feature type="region of interest" description="Disordered" evidence="2">
    <location>
        <begin position="1"/>
        <end position="33"/>
    </location>
</feature>
<keyword evidence="3" id="KW-1185">Reference proteome</keyword>
<name>A0A914E6B4_9BILA</name>
<evidence type="ECO:0000256" key="2">
    <source>
        <dbReference type="SAM" id="MobiDB-lite"/>
    </source>
</evidence>
<proteinExistence type="predicted"/>
<dbReference type="Proteomes" id="UP000887540">
    <property type="component" value="Unplaced"/>
</dbReference>
<evidence type="ECO:0000313" key="3">
    <source>
        <dbReference type="Proteomes" id="UP000887540"/>
    </source>
</evidence>
<feature type="binding site" evidence="1">
    <location>
        <position position="147"/>
    </location>
    <ligand>
        <name>Zn(2+)</name>
        <dbReference type="ChEBI" id="CHEBI:29105"/>
    </ligand>
</feature>
<dbReference type="WBParaSite" id="ACRNAN_scaffold606.g9852.t1">
    <property type="protein sequence ID" value="ACRNAN_scaffold606.g9852.t1"/>
    <property type="gene ID" value="ACRNAN_scaffold606.g9852"/>
</dbReference>
<accession>A0A914E6B4</accession>
<feature type="binding site" evidence="1">
    <location>
        <position position="142"/>
    </location>
    <ligand>
        <name>Zn(2+)</name>
        <dbReference type="ChEBI" id="CHEBI:29105"/>
    </ligand>
</feature>
<evidence type="ECO:0000256" key="1">
    <source>
        <dbReference type="PIRSR" id="PIRSR605301-1"/>
    </source>
</evidence>
<organism evidence="3 4">
    <name type="scientific">Acrobeloides nanus</name>
    <dbReference type="NCBI Taxonomy" id="290746"/>
    <lineage>
        <taxon>Eukaryota</taxon>
        <taxon>Metazoa</taxon>
        <taxon>Ecdysozoa</taxon>
        <taxon>Nematoda</taxon>
        <taxon>Chromadorea</taxon>
        <taxon>Rhabditida</taxon>
        <taxon>Tylenchina</taxon>
        <taxon>Cephalobomorpha</taxon>
        <taxon>Cephaloboidea</taxon>
        <taxon>Cephalobidae</taxon>
        <taxon>Acrobeloides</taxon>
    </lineage>
</organism>
<dbReference type="InterPro" id="IPR036703">
    <property type="entry name" value="MOB_kinase_act_sf"/>
</dbReference>
<keyword evidence="1" id="KW-0479">Metal-binding</keyword>
<dbReference type="Gene3D" id="1.20.140.30">
    <property type="entry name" value="MOB kinase activator"/>
    <property type="match status" value="1"/>
</dbReference>
<dbReference type="PANTHER" id="PTHR22599">
    <property type="entry name" value="MPS ONE BINDER KINASE ACTIVATOR-LIKE MOB"/>
    <property type="match status" value="1"/>
</dbReference>
<dbReference type="InterPro" id="IPR005301">
    <property type="entry name" value="MOB_kinase_act_fam"/>
</dbReference>
<keyword evidence="1" id="KW-0862">Zinc</keyword>
<dbReference type="AlphaFoldDB" id="A0A914E6B4"/>
<protein>
    <submittedName>
        <fullName evidence="4">Mob1/phocein family protein</fullName>
    </submittedName>
</protein>
<evidence type="ECO:0000313" key="4">
    <source>
        <dbReference type="WBParaSite" id="ACRNAN_scaffold606.g9852.t1"/>
    </source>
</evidence>
<dbReference type="SUPFAM" id="SSF101152">
    <property type="entry name" value="Mob1/phocein"/>
    <property type="match status" value="1"/>
</dbReference>
<feature type="binding site" evidence="1">
    <location>
        <position position="227"/>
    </location>
    <ligand>
        <name>Zn(2+)</name>
        <dbReference type="ChEBI" id="CHEBI:29105"/>
    </ligand>
</feature>
<dbReference type="Pfam" id="PF03637">
    <property type="entry name" value="Mob1_phocein"/>
    <property type="match status" value="1"/>
</dbReference>
<reference evidence="4" key="1">
    <citation type="submission" date="2022-11" db="UniProtKB">
        <authorList>
            <consortium name="WormBaseParasite"/>
        </authorList>
    </citation>
    <scope>IDENTIFICATION</scope>
</reference>